<evidence type="ECO:0000313" key="1">
    <source>
        <dbReference type="EMBL" id="SKB00880.1"/>
    </source>
</evidence>
<gene>
    <name evidence="1" type="ORF">SAMN06295879_3104</name>
</gene>
<name>A0A1T4YGU5_9MICO</name>
<proteinExistence type="predicted"/>
<dbReference type="InterPro" id="IPR007061">
    <property type="entry name" value="MST-like"/>
</dbReference>
<dbReference type="Pfam" id="PF04978">
    <property type="entry name" value="MST"/>
    <property type="match status" value="1"/>
</dbReference>
<dbReference type="Proteomes" id="UP000189735">
    <property type="component" value="Unassembled WGS sequence"/>
</dbReference>
<evidence type="ECO:0008006" key="3">
    <source>
        <dbReference type="Google" id="ProtNLM"/>
    </source>
</evidence>
<sequence length="202" mass="22420">MVRGARSGQSRRMDEKTTLHDYLRRGRDSLLLKVEGLSEYDVRRPLTPTGTNILGLVKHVASVQLDYFGVTFGRPADRAIPWLAEDAVPDSDMWVPAAESRAEIIEFHHYSAAHSDATIDALSIDAIGEVPWWKPGTRRVTLHQILVHVVAETARHAGHADILRESIDGEVGLRAADPNIPGRSAEEWAAYRAMIEADARRA</sequence>
<evidence type="ECO:0000313" key="2">
    <source>
        <dbReference type="Proteomes" id="UP000189735"/>
    </source>
</evidence>
<reference evidence="2" key="1">
    <citation type="submission" date="2017-02" db="EMBL/GenBank/DDBJ databases">
        <authorList>
            <person name="Varghese N."/>
            <person name="Submissions S."/>
        </authorList>
    </citation>
    <scope>NUCLEOTIDE SEQUENCE [LARGE SCALE GENOMIC DNA]</scope>
    <source>
        <strain evidence="2">VKM Ac-2052</strain>
    </source>
</reference>
<organism evidence="1 2">
    <name type="scientific">Agreia bicolorata</name>
    <dbReference type="NCBI Taxonomy" id="110935"/>
    <lineage>
        <taxon>Bacteria</taxon>
        <taxon>Bacillati</taxon>
        <taxon>Actinomycetota</taxon>
        <taxon>Actinomycetes</taxon>
        <taxon>Micrococcales</taxon>
        <taxon>Microbacteriaceae</taxon>
        <taxon>Agreia</taxon>
    </lineage>
</organism>
<dbReference type="AlphaFoldDB" id="A0A1T4YGU5"/>
<dbReference type="EMBL" id="FUYG01000009">
    <property type="protein sequence ID" value="SKB00880.1"/>
    <property type="molecule type" value="Genomic_DNA"/>
</dbReference>
<dbReference type="Gene3D" id="1.20.120.450">
    <property type="entry name" value="dinb family like domain"/>
    <property type="match status" value="1"/>
</dbReference>
<accession>A0A1T4YGU5</accession>
<dbReference type="SUPFAM" id="SSF109854">
    <property type="entry name" value="DinB/YfiT-like putative metalloenzymes"/>
    <property type="match status" value="1"/>
</dbReference>
<dbReference type="InterPro" id="IPR034660">
    <property type="entry name" value="DinB/YfiT-like"/>
</dbReference>
<protein>
    <recommendedName>
        <fullName evidence="3">DinB superfamily protein</fullName>
    </recommendedName>
</protein>